<name>A0A939KHZ5_9MICC</name>
<proteinExistence type="inferred from homology"/>
<feature type="compositionally biased region" description="Low complexity" evidence="8">
    <location>
        <begin position="1"/>
        <end position="40"/>
    </location>
</feature>
<evidence type="ECO:0000256" key="4">
    <source>
        <dbReference type="ARBA" id="ARBA00022692"/>
    </source>
</evidence>
<keyword evidence="6 7" id="KW-0472">Membrane</keyword>
<feature type="transmembrane region" description="Helical" evidence="7">
    <location>
        <begin position="184"/>
        <end position="210"/>
    </location>
</feature>
<dbReference type="AlphaFoldDB" id="A0A939KHZ5"/>
<evidence type="ECO:0000256" key="1">
    <source>
        <dbReference type="ARBA" id="ARBA00004651"/>
    </source>
</evidence>
<evidence type="ECO:0000313" key="11">
    <source>
        <dbReference type="Proteomes" id="UP000664164"/>
    </source>
</evidence>
<dbReference type="EMBL" id="JAFNLL010000006">
    <property type="protein sequence ID" value="MBO1267117.1"/>
    <property type="molecule type" value="Genomic_DNA"/>
</dbReference>
<dbReference type="GO" id="GO:0055085">
    <property type="term" value="P:transmembrane transport"/>
    <property type="evidence" value="ECO:0007669"/>
    <property type="project" value="InterPro"/>
</dbReference>
<feature type="transmembrane region" description="Helical" evidence="7">
    <location>
        <begin position="153"/>
        <end position="172"/>
    </location>
</feature>
<evidence type="ECO:0000256" key="5">
    <source>
        <dbReference type="ARBA" id="ARBA00022989"/>
    </source>
</evidence>
<feature type="transmembrane region" description="Helical" evidence="7">
    <location>
        <begin position="52"/>
        <end position="73"/>
    </location>
</feature>
<feature type="domain" description="ABC transmembrane type-1" evidence="9">
    <location>
        <begin position="115"/>
        <end position="306"/>
    </location>
</feature>
<evidence type="ECO:0000256" key="6">
    <source>
        <dbReference type="ARBA" id="ARBA00023136"/>
    </source>
</evidence>
<gene>
    <name evidence="10" type="ORF">J1902_03835</name>
</gene>
<dbReference type="PANTHER" id="PTHR43744">
    <property type="entry name" value="ABC TRANSPORTER PERMEASE PROTEIN MG189-RELATED-RELATED"/>
    <property type="match status" value="1"/>
</dbReference>
<feature type="region of interest" description="Disordered" evidence="8">
    <location>
        <begin position="1"/>
        <end position="44"/>
    </location>
</feature>
<dbReference type="CDD" id="cd06261">
    <property type="entry name" value="TM_PBP2"/>
    <property type="match status" value="1"/>
</dbReference>
<dbReference type="Gene3D" id="1.10.3720.10">
    <property type="entry name" value="MetI-like"/>
    <property type="match status" value="1"/>
</dbReference>
<evidence type="ECO:0000256" key="8">
    <source>
        <dbReference type="SAM" id="MobiDB-lite"/>
    </source>
</evidence>
<protein>
    <submittedName>
        <fullName evidence="10">Carbohydrate ABC transporter permease</fullName>
    </submittedName>
</protein>
<comment type="similarity">
    <text evidence="7">Belongs to the binding-protein-dependent transport system permease family.</text>
</comment>
<dbReference type="RefSeq" id="WP_207614942.1">
    <property type="nucleotide sequence ID" value="NZ_JAFNLL010000006.1"/>
</dbReference>
<dbReference type="Proteomes" id="UP000664164">
    <property type="component" value="Unassembled WGS sequence"/>
</dbReference>
<comment type="caution">
    <text evidence="10">The sequence shown here is derived from an EMBL/GenBank/DDBJ whole genome shotgun (WGS) entry which is preliminary data.</text>
</comment>
<evidence type="ECO:0000256" key="2">
    <source>
        <dbReference type="ARBA" id="ARBA00022448"/>
    </source>
</evidence>
<comment type="subcellular location">
    <subcellularLocation>
        <location evidence="1 7">Cell membrane</location>
        <topology evidence="1 7">Multi-pass membrane protein</topology>
    </subcellularLocation>
</comment>
<keyword evidence="3" id="KW-1003">Cell membrane</keyword>
<dbReference type="InterPro" id="IPR035906">
    <property type="entry name" value="MetI-like_sf"/>
</dbReference>
<dbReference type="SUPFAM" id="SSF161098">
    <property type="entry name" value="MetI-like"/>
    <property type="match status" value="1"/>
</dbReference>
<sequence>MTATISTGSPRGSGPSASTRPSAGSSRGSRPSAGSAGSPGKIRRSSREGYKVNWGLTVLMLLASLTIIVPLYFTVAMALKSADQIGTGTGLGWPNPMHWENLAEAFVATNFPAHFLSTALVTVFSVLGSLATSSLAAYAIARNWNRKFFRGSFVYLLSAMFIPFPVIILPLIKQTALLGLDNPAGVVFLHVLGGISFNTLLYIAFVRAIPAELEESARMDGATTWQVFRKIILPLLAPMNATVGIFAFLGSWNDFLLPQMMIADPALQTLPVVQMLFQGEFNTDYSLAFASYLMAMAPTLVVYILSQRWVLSGVMRGAVK</sequence>
<organism evidence="10 11">
    <name type="scientific">Arthrobacter cavernae</name>
    <dbReference type="NCBI Taxonomy" id="2817681"/>
    <lineage>
        <taxon>Bacteria</taxon>
        <taxon>Bacillati</taxon>
        <taxon>Actinomycetota</taxon>
        <taxon>Actinomycetes</taxon>
        <taxon>Micrococcales</taxon>
        <taxon>Micrococcaceae</taxon>
        <taxon>Arthrobacter</taxon>
    </lineage>
</organism>
<dbReference type="PANTHER" id="PTHR43744:SF12">
    <property type="entry name" value="ABC TRANSPORTER PERMEASE PROTEIN MG189-RELATED"/>
    <property type="match status" value="1"/>
</dbReference>
<evidence type="ECO:0000256" key="3">
    <source>
        <dbReference type="ARBA" id="ARBA00022475"/>
    </source>
</evidence>
<reference evidence="10" key="1">
    <citation type="submission" date="2021-03" db="EMBL/GenBank/DDBJ databases">
        <title>A new species, PO-11, isolated from a karst cave deposit.</title>
        <authorList>
            <person name="Zhaoxiaoyong W."/>
        </authorList>
    </citation>
    <scope>NUCLEOTIDE SEQUENCE</scope>
    <source>
        <strain evidence="10">PO-11</strain>
    </source>
</reference>
<keyword evidence="11" id="KW-1185">Reference proteome</keyword>
<keyword evidence="4 7" id="KW-0812">Transmembrane</keyword>
<evidence type="ECO:0000256" key="7">
    <source>
        <dbReference type="RuleBase" id="RU363032"/>
    </source>
</evidence>
<dbReference type="Pfam" id="PF00528">
    <property type="entry name" value="BPD_transp_1"/>
    <property type="match status" value="1"/>
</dbReference>
<accession>A0A939KHZ5</accession>
<dbReference type="GO" id="GO:0005886">
    <property type="term" value="C:plasma membrane"/>
    <property type="evidence" value="ECO:0007669"/>
    <property type="project" value="UniProtKB-SubCell"/>
</dbReference>
<feature type="transmembrane region" description="Helical" evidence="7">
    <location>
        <begin position="119"/>
        <end position="141"/>
    </location>
</feature>
<dbReference type="InterPro" id="IPR000515">
    <property type="entry name" value="MetI-like"/>
</dbReference>
<keyword evidence="5 7" id="KW-1133">Transmembrane helix</keyword>
<evidence type="ECO:0000313" key="10">
    <source>
        <dbReference type="EMBL" id="MBO1267117.1"/>
    </source>
</evidence>
<feature type="transmembrane region" description="Helical" evidence="7">
    <location>
        <begin position="231"/>
        <end position="252"/>
    </location>
</feature>
<keyword evidence="2 7" id="KW-0813">Transport</keyword>
<feature type="transmembrane region" description="Helical" evidence="7">
    <location>
        <begin position="285"/>
        <end position="306"/>
    </location>
</feature>
<evidence type="ECO:0000259" key="9">
    <source>
        <dbReference type="PROSITE" id="PS50928"/>
    </source>
</evidence>
<dbReference type="PROSITE" id="PS50928">
    <property type="entry name" value="ABC_TM1"/>
    <property type="match status" value="1"/>
</dbReference>